<feature type="domain" description="Calcineurin-like phosphoesterase" evidence="1">
    <location>
        <begin position="4"/>
        <end position="155"/>
    </location>
</feature>
<dbReference type="PANTHER" id="PTHR42850:SF4">
    <property type="entry name" value="ZINC-DEPENDENT ENDOPOLYPHOSPHATASE"/>
    <property type="match status" value="1"/>
</dbReference>
<name>A0ABT2US51_9BACL</name>
<dbReference type="PANTHER" id="PTHR42850">
    <property type="entry name" value="METALLOPHOSPHOESTERASE"/>
    <property type="match status" value="1"/>
</dbReference>
<dbReference type="InterPro" id="IPR029052">
    <property type="entry name" value="Metallo-depent_PP-like"/>
</dbReference>
<reference evidence="2 3" key="1">
    <citation type="submission" date="2022-09" db="EMBL/GenBank/DDBJ databases">
        <authorList>
            <person name="Han X.L."/>
            <person name="Wang Q."/>
            <person name="Lu T."/>
        </authorList>
    </citation>
    <scope>NUCLEOTIDE SEQUENCE [LARGE SCALE GENOMIC DNA]</scope>
    <source>
        <strain evidence="2 3">WQ 127069</strain>
    </source>
</reference>
<dbReference type="Proteomes" id="UP001652445">
    <property type="component" value="Unassembled WGS sequence"/>
</dbReference>
<keyword evidence="3" id="KW-1185">Reference proteome</keyword>
<evidence type="ECO:0000313" key="2">
    <source>
        <dbReference type="EMBL" id="MCU6797503.1"/>
    </source>
</evidence>
<dbReference type="Pfam" id="PF00149">
    <property type="entry name" value="Metallophos"/>
    <property type="match status" value="1"/>
</dbReference>
<evidence type="ECO:0000259" key="1">
    <source>
        <dbReference type="Pfam" id="PF00149"/>
    </source>
</evidence>
<dbReference type="RefSeq" id="WP_262688282.1">
    <property type="nucleotide sequence ID" value="NZ_JAOQIO010000121.1"/>
</dbReference>
<organism evidence="2 3">
    <name type="scientific">Paenibacillus baimaensis</name>
    <dbReference type="NCBI Taxonomy" id="2982185"/>
    <lineage>
        <taxon>Bacteria</taxon>
        <taxon>Bacillati</taxon>
        <taxon>Bacillota</taxon>
        <taxon>Bacilli</taxon>
        <taxon>Bacillales</taxon>
        <taxon>Paenibacillaceae</taxon>
        <taxon>Paenibacillus</taxon>
    </lineage>
</organism>
<dbReference type="EMBL" id="JAOQIO010000121">
    <property type="protein sequence ID" value="MCU6797503.1"/>
    <property type="molecule type" value="Genomic_DNA"/>
</dbReference>
<accession>A0ABT2US51</accession>
<dbReference type="InterPro" id="IPR050126">
    <property type="entry name" value="Ap4A_hydrolase"/>
</dbReference>
<comment type="caution">
    <text evidence="2">The sequence shown here is derived from an EMBL/GenBank/DDBJ whole genome shotgun (WGS) entry which is preliminary data.</text>
</comment>
<proteinExistence type="predicted"/>
<sequence>MLMIRVLAVSDIHGYGHLLERLLEHAGYDACKDRLFLLGDYVNKGPDSLGTLSLVRKLTQAGALAIQGNNERKWLRSASLPAHDGSDGIGGYGEFLSNLPLWAEYEPFLFVHAGLRPGVPMIDQTAEDLTEIRELFHASSPEAGRIVVFGHTSTFRFGLSPERVWLGNGKIGIDTGAGHGYFVSLVDLTNGIQWYISVKQPHIIEETLLSQ</sequence>
<dbReference type="Gene3D" id="3.60.21.10">
    <property type="match status" value="1"/>
</dbReference>
<dbReference type="InterPro" id="IPR004843">
    <property type="entry name" value="Calcineurin-like_PHP"/>
</dbReference>
<evidence type="ECO:0000313" key="3">
    <source>
        <dbReference type="Proteomes" id="UP001652445"/>
    </source>
</evidence>
<dbReference type="SUPFAM" id="SSF56300">
    <property type="entry name" value="Metallo-dependent phosphatases"/>
    <property type="match status" value="1"/>
</dbReference>
<gene>
    <name evidence="2" type="ORF">OB236_35800</name>
</gene>
<protein>
    <submittedName>
        <fullName evidence="2">Metallophosphoesterase</fullName>
    </submittedName>
</protein>